<evidence type="ECO:0000256" key="1">
    <source>
        <dbReference type="ARBA" id="ARBA00022475"/>
    </source>
</evidence>
<evidence type="ECO:0000256" key="6">
    <source>
        <dbReference type="SAM" id="SignalP"/>
    </source>
</evidence>
<reference evidence="7 8" key="2">
    <citation type="submission" date="2019-09" db="EMBL/GenBank/DDBJ databases">
        <authorList>
            <person name="Jin C."/>
        </authorList>
    </citation>
    <scope>NUCLEOTIDE SEQUENCE [LARGE SCALE GENOMIC DNA]</scope>
    <source>
        <strain evidence="7 8">AN110305</strain>
    </source>
</reference>
<sequence>MTISRMTFAVLAAGVVMSLAAACSNSGSGTDASTTGPITLKLWTWTGAPGGEAMKRAIDAYTKDHPNVTITNTEVAAADFKAKVPLALKGGEQIDVLAVQPSLFAEQIKDQLLPVSAWEKDMPSGTMNKFQPLALEQNKKLYSDGQLYSVPFGLSGSAVGFYNAALLKELGVQPPQTFTDMAALAKTLKDKKPGVAVAVMPSGADSWFQDEFALTLAGQNDKDFFNNVRYHNGKWDTPAYEQALTSLRKIYADGGLDKNVIDVDYAGAEEKFATGKAAILFNGTWDSTLLSPDFRKANKIALTSVGAMPVPAVSDPSARSLRSFLDVTMGIPKTAKYSKEAADFIAYVTTGAGADLWSKNLGLFPAVQGWTARTGDPSFADEEAGAKTIQALLTSPHSDRNNMSAFSAEVGKKVLKVIGGSDPATAAKEMQDDLDSGKFN</sequence>
<dbReference type="InterPro" id="IPR050490">
    <property type="entry name" value="Bact_solute-bd_prot1"/>
</dbReference>
<dbReference type="OrthoDB" id="7937990at2"/>
<dbReference type="PANTHER" id="PTHR43649">
    <property type="entry name" value="ARABINOSE-BINDING PROTEIN-RELATED"/>
    <property type="match status" value="1"/>
</dbReference>
<evidence type="ECO:0000256" key="4">
    <source>
        <dbReference type="ARBA" id="ARBA00023139"/>
    </source>
</evidence>
<dbReference type="Proteomes" id="UP000323454">
    <property type="component" value="Unassembled WGS sequence"/>
</dbReference>
<dbReference type="SUPFAM" id="SSF53850">
    <property type="entry name" value="Periplasmic binding protein-like II"/>
    <property type="match status" value="1"/>
</dbReference>
<feature type="chain" id="PRO_5039458362" evidence="6">
    <location>
        <begin position="22"/>
        <end position="440"/>
    </location>
</feature>
<name>A0A5B2XBU9_9PSEU</name>
<feature type="signal peptide" evidence="6">
    <location>
        <begin position="1"/>
        <end position="21"/>
    </location>
</feature>
<dbReference type="AlphaFoldDB" id="A0A5B2XBU9"/>
<reference evidence="7 8" key="1">
    <citation type="submission" date="2019-09" db="EMBL/GenBank/DDBJ databases">
        <title>Goodfellowia gen. nov., a new genus of the Pseudonocardineae related to Actinoalloteichus, containing Goodfellowia coeruleoviolacea gen. nov., comb. nov. gen. nov., comb. nov.</title>
        <authorList>
            <person name="Labeda D."/>
        </authorList>
    </citation>
    <scope>NUCLEOTIDE SEQUENCE [LARGE SCALE GENOMIC DNA]</scope>
    <source>
        <strain evidence="7 8">AN110305</strain>
    </source>
</reference>
<gene>
    <name evidence="7" type="ORF">F0L68_19970</name>
</gene>
<evidence type="ECO:0000313" key="8">
    <source>
        <dbReference type="Proteomes" id="UP000323454"/>
    </source>
</evidence>
<keyword evidence="2 6" id="KW-0732">Signal</keyword>
<evidence type="ECO:0000313" key="7">
    <source>
        <dbReference type="EMBL" id="KAA2260676.1"/>
    </source>
</evidence>
<evidence type="ECO:0000256" key="2">
    <source>
        <dbReference type="ARBA" id="ARBA00022729"/>
    </source>
</evidence>
<comment type="caution">
    <text evidence="7">The sequence shown here is derived from an EMBL/GenBank/DDBJ whole genome shotgun (WGS) entry which is preliminary data.</text>
</comment>
<dbReference type="InterPro" id="IPR006059">
    <property type="entry name" value="SBP"/>
</dbReference>
<dbReference type="PROSITE" id="PS51257">
    <property type="entry name" value="PROKAR_LIPOPROTEIN"/>
    <property type="match status" value="1"/>
</dbReference>
<keyword evidence="5" id="KW-0449">Lipoprotein</keyword>
<evidence type="ECO:0000256" key="5">
    <source>
        <dbReference type="ARBA" id="ARBA00023288"/>
    </source>
</evidence>
<evidence type="ECO:0000256" key="3">
    <source>
        <dbReference type="ARBA" id="ARBA00023136"/>
    </source>
</evidence>
<organism evidence="7 8">
    <name type="scientific">Solihabitans fulvus</name>
    <dbReference type="NCBI Taxonomy" id="1892852"/>
    <lineage>
        <taxon>Bacteria</taxon>
        <taxon>Bacillati</taxon>
        <taxon>Actinomycetota</taxon>
        <taxon>Actinomycetes</taxon>
        <taxon>Pseudonocardiales</taxon>
        <taxon>Pseudonocardiaceae</taxon>
        <taxon>Solihabitans</taxon>
    </lineage>
</organism>
<proteinExistence type="predicted"/>
<keyword evidence="1" id="KW-1003">Cell membrane</keyword>
<protein>
    <submittedName>
        <fullName evidence="7">Extracellular solute-binding protein</fullName>
    </submittedName>
</protein>
<dbReference type="Gene3D" id="3.40.190.10">
    <property type="entry name" value="Periplasmic binding protein-like II"/>
    <property type="match status" value="1"/>
</dbReference>
<keyword evidence="3" id="KW-0472">Membrane</keyword>
<keyword evidence="4" id="KW-0564">Palmitate</keyword>
<dbReference type="PANTHER" id="PTHR43649:SF33">
    <property type="entry name" value="POLYGALACTURONAN_RHAMNOGALACTURONAN-BINDING PROTEIN YTCQ"/>
    <property type="match status" value="1"/>
</dbReference>
<accession>A0A5B2XBU9</accession>
<keyword evidence="8" id="KW-1185">Reference proteome</keyword>
<dbReference type="EMBL" id="VUOB01000035">
    <property type="protein sequence ID" value="KAA2260676.1"/>
    <property type="molecule type" value="Genomic_DNA"/>
</dbReference>
<dbReference type="RefSeq" id="WP_149851138.1">
    <property type="nucleotide sequence ID" value="NZ_VUOB01000035.1"/>
</dbReference>
<dbReference type="Pfam" id="PF01547">
    <property type="entry name" value="SBP_bac_1"/>
    <property type="match status" value="1"/>
</dbReference>